<name>A0A7S4C9Y2_9EUGL</name>
<protein>
    <submittedName>
        <fullName evidence="2">Uncharacterized protein</fullName>
    </submittedName>
</protein>
<organism evidence="2">
    <name type="scientific">Eutreptiella gymnastica</name>
    <dbReference type="NCBI Taxonomy" id="73025"/>
    <lineage>
        <taxon>Eukaryota</taxon>
        <taxon>Discoba</taxon>
        <taxon>Euglenozoa</taxon>
        <taxon>Euglenida</taxon>
        <taxon>Spirocuta</taxon>
        <taxon>Euglenophyceae</taxon>
        <taxon>Eutreptiales</taxon>
        <taxon>Eutreptiaceae</taxon>
        <taxon>Eutreptiella</taxon>
    </lineage>
</organism>
<evidence type="ECO:0000256" key="1">
    <source>
        <dbReference type="SAM" id="MobiDB-lite"/>
    </source>
</evidence>
<gene>
    <name evidence="2" type="ORF">EGYM00163_LOCUS2461</name>
</gene>
<proteinExistence type="predicted"/>
<feature type="compositionally biased region" description="Polar residues" evidence="1">
    <location>
        <begin position="68"/>
        <end position="84"/>
    </location>
</feature>
<reference evidence="2" key="1">
    <citation type="submission" date="2021-01" db="EMBL/GenBank/DDBJ databases">
        <authorList>
            <person name="Corre E."/>
            <person name="Pelletier E."/>
            <person name="Niang G."/>
            <person name="Scheremetjew M."/>
            <person name="Finn R."/>
            <person name="Kale V."/>
            <person name="Holt S."/>
            <person name="Cochrane G."/>
            <person name="Meng A."/>
            <person name="Brown T."/>
            <person name="Cohen L."/>
        </authorList>
    </citation>
    <scope>NUCLEOTIDE SEQUENCE</scope>
    <source>
        <strain evidence="2">CCMP1594</strain>
    </source>
</reference>
<sequence>MTGDDRHRNCERWLHCVSQTAPFAPCHGLRHTCVTQKRDDHNRQVCCDPALLGRAHLRACPQKAGGPNKTSIPETPQSRTSPSLGTGHVYRSHCASLKAHLHTFEMTMSHDPTPPDTPFTGREDVMEPSVLFSYR</sequence>
<dbReference type="EMBL" id="HBJA01007814">
    <property type="protein sequence ID" value="CAE0791347.1"/>
    <property type="molecule type" value="Transcribed_RNA"/>
</dbReference>
<feature type="region of interest" description="Disordered" evidence="1">
    <location>
        <begin position="60"/>
        <end position="86"/>
    </location>
</feature>
<dbReference type="AlphaFoldDB" id="A0A7S4C9Y2"/>
<evidence type="ECO:0000313" key="2">
    <source>
        <dbReference type="EMBL" id="CAE0791347.1"/>
    </source>
</evidence>
<accession>A0A7S4C9Y2</accession>